<evidence type="ECO:0000313" key="5">
    <source>
        <dbReference type="EMBL" id="NYJ20266.1"/>
    </source>
</evidence>
<dbReference type="PANTHER" id="PTHR46401">
    <property type="entry name" value="GLYCOSYLTRANSFERASE WBBK-RELATED"/>
    <property type="match status" value="1"/>
</dbReference>
<accession>A0A7Z0EEY3</accession>
<reference evidence="5 6" key="1">
    <citation type="submission" date="2020-07" db="EMBL/GenBank/DDBJ databases">
        <title>Sequencing the genomes of 1000 actinobacteria strains.</title>
        <authorList>
            <person name="Klenk H.-P."/>
        </authorList>
    </citation>
    <scope>NUCLEOTIDE SEQUENCE [LARGE SCALE GENOMIC DNA]</scope>
    <source>
        <strain evidence="5 6">LI1</strain>
    </source>
</reference>
<dbReference type="GO" id="GO:0016757">
    <property type="term" value="F:glycosyltransferase activity"/>
    <property type="evidence" value="ECO:0007669"/>
    <property type="project" value="UniProtKB-KW"/>
</dbReference>
<feature type="domain" description="Glycosyltransferase subfamily 4-like N-terminal" evidence="4">
    <location>
        <begin position="16"/>
        <end position="177"/>
    </location>
</feature>
<dbReference type="InterPro" id="IPR028098">
    <property type="entry name" value="Glyco_trans_4-like_N"/>
</dbReference>
<evidence type="ECO:0000256" key="1">
    <source>
        <dbReference type="ARBA" id="ARBA00022676"/>
    </source>
</evidence>
<dbReference type="CDD" id="cd03809">
    <property type="entry name" value="GT4_MtfB-like"/>
    <property type="match status" value="1"/>
</dbReference>
<dbReference type="PANTHER" id="PTHR46401:SF2">
    <property type="entry name" value="GLYCOSYLTRANSFERASE WBBK-RELATED"/>
    <property type="match status" value="1"/>
</dbReference>
<dbReference type="EMBL" id="JACCFM010000001">
    <property type="protein sequence ID" value="NYJ20266.1"/>
    <property type="molecule type" value="Genomic_DNA"/>
</dbReference>
<keyword evidence="1" id="KW-0328">Glycosyltransferase</keyword>
<dbReference type="Proteomes" id="UP000537260">
    <property type="component" value="Unassembled WGS sequence"/>
</dbReference>
<keyword evidence="6" id="KW-1185">Reference proteome</keyword>
<evidence type="ECO:0000259" key="4">
    <source>
        <dbReference type="Pfam" id="PF13439"/>
    </source>
</evidence>
<dbReference type="Gene3D" id="3.40.50.2000">
    <property type="entry name" value="Glycogen Phosphorylase B"/>
    <property type="match status" value="2"/>
</dbReference>
<dbReference type="GO" id="GO:0009103">
    <property type="term" value="P:lipopolysaccharide biosynthetic process"/>
    <property type="evidence" value="ECO:0007669"/>
    <property type="project" value="TreeGrafter"/>
</dbReference>
<dbReference type="RefSeq" id="WP_179578899.1">
    <property type="nucleotide sequence ID" value="NZ_JACCFM010000001.1"/>
</dbReference>
<sequence length="388" mass="41073">MTTLRVVVDQMAAPVPGGIGRYTEELTQALIAAAPANCAVEGIVSSSSEADYASIEERLPGLASLYKTTLARRELSAAWQLGLSTSPGPGMIHAPGLLAPLRRHDRVNSGTQVAVTVHDTLVWSHPEAFTATTVAWTKGMIRRAKKHADAIVVPSHAVAAQLSEIVDLGDRVRVIGPALSRTFQLPGAGLAGEFAAQLIDERLGALNLPSEYILTAGTLEPRKGVAAVIAALGEPGAPDLPLVVLGPDSWGELNLATVADEAGLKPGRVQAFPTLSNEDLALVMSRASAFVYPSLDEGFGLPMIQAFQMGTPVIHSDAPALVETSGDAGFVVERNDADGYPRRLAAALTTVLGDRELADRLRVYGSDRSRAFSWRDSAERVWQLHADL</sequence>
<dbReference type="Pfam" id="PF13439">
    <property type="entry name" value="Glyco_transf_4"/>
    <property type="match status" value="1"/>
</dbReference>
<evidence type="ECO:0000259" key="3">
    <source>
        <dbReference type="Pfam" id="PF00534"/>
    </source>
</evidence>
<gene>
    <name evidence="5" type="ORF">HNR05_002057</name>
</gene>
<dbReference type="AlphaFoldDB" id="A0A7Z0EEY3"/>
<keyword evidence="2 5" id="KW-0808">Transferase</keyword>
<organism evidence="5 6">
    <name type="scientific">Glaciibacter psychrotolerans</name>
    <dbReference type="NCBI Taxonomy" id="670054"/>
    <lineage>
        <taxon>Bacteria</taxon>
        <taxon>Bacillati</taxon>
        <taxon>Actinomycetota</taxon>
        <taxon>Actinomycetes</taxon>
        <taxon>Micrococcales</taxon>
        <taxon>Microbacteriaceae</taxon>
        <taxon>Glaciibacter</taxon>
    </lineage>
</organism>
<protein>
    <submittedName>
        <fullName evidence="5">Glycosyltransferase involved in cell wall biosynthesis</fullName>
    </submittedName>
</protein>
<feature type="domain" description="Glycosyl transferase family 1" evidence="3">
    <location>
        <begin position="208"/>
        <end position="365"/>
    </location>
</feature>
<dbReference type="InterPro" id="IPR001296">
    <property type="entry name" value="Glyco_trans_1"/>
</dbReference>
<dbReference type="SUPFAM" id="SSF53756">
    <property type="entry name" value="UDP-Glycosyltransferase/glycogen phosphorylase"/>
    <property type="match status" value="1"/>
</dbReference>
<evidence type="ECO:0000256" key="2">
    <source>
        <dbReference type="ARBA" id="ARBA00022679"/>
    </source>
</evidence>
<proteinExistence type="predicted"/>
<comment type="caution">
    <text evidence="5">The sequence shown here is derived from an EMBL/GenBank/DDBJ whole genome shotgun (WGS) entry which is preliminary data.</text>
</comment>
<dbReference type="Pfam" id="PF00534">
    <property type="entry name" value="Glycos_transf_1"/>
    <property type="match status" value="1"/>
</dbReference>
<name>A0A7Z0EEY3_9MICO</name>
<evidence type="ECO:0000313" key="6">
    <source>
        <dbReference type="Proteomes" id="UP000537260"/>
    </source>
</evidence>